<comment type="cofactor">
    <cofactor evidence="1">
        <name>Co(2+)</name>
        <dbReference type="ChEBI" id="CHEBI:48828"/>
    </cofactor>
</comment>
<dbReference type="PANTHER" id="PTHR43501:SF1">
    <property type="entry name" value="CYTOSOL NON-SPECIFIC DIPEPTIDASE"/>
    <property type="match status" value="1"/>
</dbReference>
<reference evidence="20" key="1">
    <citation type="submission" date="2021-02" db="EMBL/GenBank/DDBJ databases">
        <title>PHA producing bacteria isolated from coastal sediment in Guangdong, Shenzhen.</title>
        <authorList>
            <person name="Zheng W."/>
            <person name="Yu S."/>
            <person name="Huang Y."/>
        </authorList>
    </citation>
    <scope>NUCLEOTIDE SEQUENCE</scope>
    <source>
        <strain evidence="20">TN14-10</strain>
    </source>
</reference>
<dbReference type="Pfam" id="PF07687">
    <property type="entry name" value="M20_dimer"/>
    <property type="match status" value="1"/>
</dbReference>
<keyword evidence="6" id="KW-0862">Zinc</keyword>
<dbReference type="FunFam" id="3.40.630.10:FF:000018">
    <property type="entry name" value="Aminoacyl-histidine dipeptidase PepD"/>
    <property type="match status" value="1"/>
</dbReference>
<dbReference type="RefSeq" id="WP_206559154.1">
    <property type="nucleotide sequence ID" value="NZ_JAFKCZ010000003.1"/>
</dbReference>
<dbReference type="AlphaFoldDB" id="A0A939DDU0"/>
<evidence type="ECO:0000259" key="19">
    <source>
        <dbReference type="Pfam" id="PF07687"/>
    </source>
</evidence>
<evidence type="ECO:0000256" key="4">
    <source>
        <dbReference type="ARBA" id="ARBA00022723"/>
    </source>
</evidence>
<evidence type="ECO:0000256" key="13">
    <source>
        <dbReference type="ARBA" id="ARBA00061423"/>
    </source>
</evidence>
<gene>
    <name evidence="20" type="primary">pepD</name>
    <name evidence="20" type="ORF">JYP50_03815</name>
</gene>
<keyword evidence="9" id="KW-0170">Cobalt</keyword>
<evidence type="ECO:0000256" key="11">
    <source>
        <dbReference type="ARBA" id="ARBA00038976"/>
    </source>
</evidence>
<protein>
    <recommendedName>
        <fullName evidence="14">Cytosol non-specific dipeptidase</fullName>
        <ecNumber evidence="11">3.4.13.18</ecNumber>
    </recommendedName>
    <alternativeName>
        <fullName evidence="17">Aminoacyl-histidine dipeptidase</fullName>
    </alternativeName>
    <alternativeName>
        <fullName evidence="16">Beta-alanyl-histidine dipeptidase</fullName>
    </alternativeName>
    <alternativeName>
        <fullName evidence="15">Carnosinase</fullName>
    </alternativeName>
    <alternativeName>
        <fullName evidence="12">Peptidase D</fullName>
    </alternativeName>
    <alternativeName>
        <fullName evidence="18">Xaa-His dipeptidase</fullName>
    </alternativeName>
</protein>
<evidence type="ECO:0000256" key="17">
    <source>
        <dbReference type="ARBA" id="ARBA00077688"/>
    </source>
</evidence>
<dbReference type="GO" id="GO:0005829">
    <property type="term" value="C:cytosol"/>
    <property type="evidence" value="ECO:0007669"/>
    <property type="project" value="TreeGrafter"/>
</dbReference>
<dbReference type="SUPFAM" id="SSF53187">
    <property type="entry name" value="Zn-dependent exopeptidases"/>
    <property type="match status" value="1"/>
</dbReference>
<organism evidence="20 21">
    <name type="scientific">Parahaliea mediterranea</name>
    <dbReference type="NCBI Taxonomy" id="651086"/>
    <lineage>
        <taxon>Bacteria</taxon>
        <taxon>Pseudomonadati</taxon>
        <taxon>Pseudomonadota</taxon>
        <taxon>Gammaproteobacteria</taxon>
        <taxon>Cellvibrionales</taxon>
        <taxon>Halieaceae</taxon>
        <taxon>Parahaliea</taxon>
    </lineage>
</organism>
<evidence type="ECO:0000256" key="18">
    <source>
        <dbReference type="ARBA" id="ARBA00078074"/>
    </source>
</evidence>
<evidence type="ECO:0000256" key="12">
    <source>
        <dbReference type="ARBA" id="ARBA00044252"/>
    </source>
</evidence>
<dbReference type="EC" id="3.4.13.18" evidence="11"/>
<evidence type="ECO:0000313" key="21">
    <source>
        <dbReference type="Proteomes" id="UP000664303"/>
    </source>
</evidence>
<evidence type="ECO:0000256" key="6">
    <source>
        <dbReference type="ARBA" id="ARBA00022833"/>
    </source>
</evidence>
<sequence>MKPENYPQTPSHLWEHFYQITQIPRPSKAEAAVRQYVIDRAEARGCRWQADAVGNVVVYVPASPGMEASGTVIIQNHLDMVTVKTEDKAHDFDRDPLQLRVEDGWLKADRTTLGADNGIGCAAALAVMTDDSVQHPPLELLFTVDEETGLGGARELDAGMLSGDRMLNLDTEDWNELYIGCAGGGGWTFTRGFATEAAADGLAGFHLNLKGLAGGHSGIQIHEQLGNAIKLLVDVLQGVEGLRLGGIAAGVAHNVIPREGDVYFACPAEAAPALEARLDTLSGHWRGYLPAADHGLEAALAPWRAESLLSAADSAAVLDLLAVFPHGAQSYNLAQPADLVDLSINLARVELAAGELFIESSFRFFNADQAQPLRRAVESLARLAGLEVHPMAGYPGWQPDFTSALLAQGKALHRRLFDVEPAVKAIHAGLECGLLKSKKPDVDILSFGPTIRGAHSPSERLQIDTVPPFWQLLTALLAEM</sequence>
<dbReference type="PRINTS" id="PR00934">
    <property type="entry name" value="XHISDIPTASE"/>
</dbReference>
<comment type="cofactor">
    <cofactor evidence="2">
        <name>Zn(2+)</name>
        <dbReference type="ChEBI" id="CHEBI:29105"/>
    </cofactor>
</comment>
<dbReference type="Proteomes" id="UP000664303">
    <property type="component" value="Unassembled WGS sequence"/>
</dbReference>
<dbReference type="EMBL" id="JAFKCZ010000003">
    <property type="protein sequence ID" value="MBN7795702.1"/>
    <property type="molecule type" value="Genomic_DNA"/>
</dbReference>
<comment type="similarity">
    <text evidence="13">Belongs to the peptidase M20C family.</text>
</comment>
<dbReference type="Pfam" id="PF01546">
    <property type="entry name" value="Peptidase_M20"/>
    <property type="match status" value="1"/>
</dbReference>
<dbReference type="GO" id="GO:0046872">
    <property type="term" value="F:metal ion binding"/>
    <property type="evidence" value="ECO:0007669"/>
    <property type="project" value="UniProtKB-KW"/>
</dbReference>
<dbReference type="GO" id="GO:0006508">
    <property type="term" value="P:proteolysis"/>
    <property type="evidence" value="ECO:0007669"/>
    <property type="project" value="UniProtKB-KW"/>
</dbReference>
<dbReference type="PANTHER" id="PTHR43501">
    <property type="entry name" value="CYTOSOL NON-SPECIFIC DIPEPTIDASE"/>
    <property type="match status" value="1"/>
</dbReference>
<dbReference type="InterPro" id="IPR001160">
    <property type="entry name" value="Peptidase_M20C"/>
</dbReference>
<name>A0A939DDU0_9GAMM</name>
<dbReference type="FunFam" id="3.40.630.10:FF:000015">
    <property type="entry name" value="Aminoacyl-histidine dipeptidase PepD"/>
    <property type="match status" value="1"/>
</dbReference>
<keyword evidence="8" id="KW-0482">Metalloprotease</keyword>
<evidence type="ECO:0000256" key="15">
    <source>
        <dbReference type="ARBA" id="ARBA00075285"/>
    </source>
</evidence>
<keyword evidence="5 20" id="KW-0378">Hydrolase</keyword>
<evidence type="ECO:0000256" key="7">
    <source>
        <dbReference type="ARBA" id="ARBA00022997"/>
    </source>
</evidence>
<evidence type="ECO:0000256" key="1">
    <source>
        <dbReference type="ARBA" id="ARBA00001941"/>
    </source>
</evidence>
<proteinExistence type="inferred from homology"/>
<evidence type="ECO:0000313" key="20">
    <source>
        <dbReference type="EMBL" id="MBN7795702.1"/>
    </source>
</evidence>
<keyword evidence="21" id="KW-1185">Reference proteome</keyword>
<evidence type="ECO:0000256" key="10">
    <source>
        <dbReference type="ARBA" id="ARBA00036421"/>
    </source>
</evidence>
<keyword evidence="7 20" id="KW-0224">Dipeptidase</keyword>
<dbReference type="InterPro" id="IPR002933">
    <property type="entry name" value="Peptidase_M20"/>
</dbReference>
<evidence type="ECO:0000256" key="9">
    <source>
        <dbReference type="ARBA" id="ARBA00023285"/>
    </source>
</evidence>
<comment type="caution">
    <text evidence="20">The sequence shown here is derived from an EMBL/GenBank/DDBJ whole genome shotgun (WGS) entry which is preliminary data.</text>
</comment>
<evidence type="ECO:0000256" key="2">
    <source>
        <dbReference type="ARBA" id="ARBA00001947"/>
    </source>
</evidence>
<dbReference type="Gene3D" id="3.40.630.10">
    <property type="entry name" value="Zn peptidases"/>
    <property type="match status" value="2"/>
</dbReference>
<evidence type="ECO:0000256" key="8">
    <source>
        <dbReference type="ARBA" id="ARBA00023049"/>
    </source>
</evidence>
<evidence type="ECO:0000256" key="16">
    <source>
        <dbReference type="ARBA" id="ARBA00076004"/>
    </source>
</evidence>
<evidence type="ECO:0000256" key="5">
    <source>
        <dbReference type="ARBA" id="ARBA00022801"/>
    </source>
</evidence>
<dbReference type="NCBIfam" id="TIGR01893">
    <property type="entry name" value="aa-his-dipept"/>
    <property type="match status" value="1"/>
</dbReference>
<accession>A0A939DDU0</accession>
<feature type="domain" description="Peptidase M20 dimerisation" evidence="19">
    <location>
        <begin position="209"/>
        <end position="276"/>
    </location>
</feature>
<evidence type="ECO:0000256" key="14">
    <source>
        <dbReference type="ARBA" id="ARBA00071271"/>
    </source>
</evidence>
<keyword evidence="3" id="KW-0645">Protease</keyword>
<dbReference type="InterPro" id="IPR011650">
    <property type="entry name" value="Peptidase_M20_dimer"/>
</dbReference>
<comment type="catalytic activity">
    <reaction evidence="10">
        <text>Hydrolysis of dipeptides, preferentially hydrophobic dipeptides including prolyl amino acids.</text>
        <dbReference type="EC" id="3.4.13.18"/>
    </reaction>
</comment>
<evidence type="ECO:0000256" key="3">
    <source>
        <dbReference type="ARBA" id="ARBA00022670"/>
    </source>
</evidence>
<dbReference type="GO" id="GO:0070573">
    <property type="term" value="F:metallodipeptidase activity"/>
    <property type="evidence" value="ECO:0007669"/>
    <property type="project" value="TreeGrafter"/>
</dbReference>
<dbReference type="PIRSF" id="PIRSF016599">
    <property type="entry name" value="Xaa-His_dipept"/>
    <property type="match status" value="1"/>
</dbReference>
<keyword evidence="4" id="KW-0479">Metal-binding</keyword>